<evidence type="ECO:0000313" key="4">
    <source>
        <dbReference type="EMBL" id="KIY45165.1"/>
    </source>
</evidence>
<proteinExistence type="predicted"/>
<evidence type="ECO:0000313" key="5">
    <source>
        <dbReference type="Proteomes" id="UP000054144"/>
    </source>
</evidence>
<protein>
    <submittedName>
        <fullName evidence="4">SEP-domain-containing protein</fullName>
    </submittedName>
</protein>
<feature type="domain" description="UBX" evidence="2">
    <location>
        <begin position="302"/>
        <end position="379"/>
    </location>
</feature>
<dbReference type="InterPro" id="IPR036241">
    <property type="entry name" value="NSFL1C_SEP_dom_sf"/>
</dbReference>
<dbReference type="FunFam" id="3.30.420.210:FF:000002">
    <property type="entry name" value="UBX domain-containing protein 1"/>
    <property type="match status" value="1"/>
</dbReference>
<dbReference type="OrthoDB" id="25887at2759"/>
<evidence type="ECO:0000259" key="2">
    <source>
        <dbReference type="PROSITE" id="PS50033"/>
    </source>
</evidence>
<dbReference type="GO" id="GO:0000045">
    <property type="term" value="P:autophagosome assembly"/>
    <property type="evidence" value="ECO:0007669"/>
    <property type="project" value="TreeGrafter"/>
</dbReference>
<dbReference type="GO" id="GO:0061025">
    <property type="term" value="P:membrane fusion"/>
    <property type="evidence" value="ECO:0007669"/>
    <property type="project" value="TreeGrafter"/>
</dbReference>
<feature type="region of interest" description="Disordered" evidence="1">
    <location>
        <begin position="1"/>
        <end position="155"/>
    </location>
</feature>
<dbReference type="PROSITE" id="PS50033">
    <property type="entry name" value="UBX"/>
    <property type="match status" value="1"/>
</dbReference>
<gene>
    <name evidence="4" type="ORF">FISHEDRAFT_49863</name>
</gene>
<dbReference type="GO" id="GO:0031468">
    <property type="term" value="P:nuclear membrane reassembly"/>
    <property type="evidence" value="ECO:0007669"/>
    <property type="project" value="TreeGrafter"/>
</dbReference>
<dbReference type="GO" id="GO:0005829">
    <property type="term" value="C:cytosol"/>
    <property type="evidence" value="ECO:0007669"/>
    <property type="project" value="TreeGrafter"/>
</dbReference>
<dbReference type="SMART" id="SM00166">
    <property type="entry name" value="UBX"/>
    <property type="match status" value="1"/>
</dbReference>
<keyword evidence="5" id="KW-1185">Reference proteome</keyword>
<dbReference type="SUPFAM" id="SSF102848">
    <property type="entry name" value="NSFL1 (p97 ATPase) cofactor p47, SEP domain"/>
    <property type="match status" value="1"/>
</dbReference>
<dbReference type="PANTHER" id="PTHR23333:SF20">
    <property type="entry name" value="NSFL1 COFACTOR P47"/>
    <property type="match status" value="1"/>
</dbReference>
<dbReference type="GO" id="GO:0043130">
    <property type="term" value="F:ubiquitin binding"/>
    <property type="evidence" value="ECO:0007669"/>
    <property type="project" value="TreeGrafter"/>
</dbReference>
<dbReference type="Gene3D" id="3.10.20.90">
    <property type="entry name" value="Phosphatidylinositol 3-kinase Catalytic Subunit, Chain A, domain 1"/>
    <property type="match status" value="1"/>
</dbReference>
<dbReference type="InterPro" id="IPR012989">
    <property type="entry name" value="SEP_domain"/>
</dbReference>
<dbReference type="InterPro" id="IPR001012">
    <property type="entry name" value="UBX_dom"/>
</dbReference>
<dbReference type="InterPro" id="IPR029071">
    <property type="entry name" value="Ubiquitin-like_domsf"/>
</dbReference>
<dbReference type="Proteomes" id="UP000054144">
    <property type="component" value="Unassembled WGS sequence"/>
</dbReference>
<dbReference type="GO" id="GO:0043161">
    <property type="term" value="P:proteasome-mediated ubiquitin-dependent protein catabolic process"/>
    <property type="evidence" value="ECO:0007669"/>
    <property type="project" value="TreeGrafter"/>
</dbReference>
<dbReference type="Gene3D" id="3.30.420.210">
    <property type="entry name" value="SEP domain"/>
    <property type="match status" value="1"/>
</dbReference>
<reference evidence="4 5" key="1">
    <citation type="journal article" date="2015" name="Fungal Genet. Biol.">
        <title>Evolution of novel wood decay mechanisms in Agaricales revealed by the genome sequences of Fistulina hepatica and Cylindrobasidium torrendii.</title>
        <authorList>
            <person name="Floudas D."/>
            <person name="Held B.W."/>
            <person name="Riley R."/>
            <person name="Nagy L.G."/>
            <person name="Koehler G."/>
            <person name="Ransdell A.S."/>
            <person name="Younus H."/>
            <person name="Chow J."/>
            <person name="Chiniquy J."/>
            <person name="Lipzen A."/>
            <person name="Tritt A."/>
            <person name="Sun H."/>
            <person name="Haridas S."/>
            <person name="LaButti K."/>
            <person name="Ohm R.A."/>
            <person name="Kues U."/>
            <person name="Blanchette R.A."/>
            <person name="Grigoriev I.V."/>
            <person name="Minto R.E."/>
            <person name="Hibbett D.S."/>
        </authorList>
    </citation>
    <scope>NUCLEOTIDE SEQUENCE [LARGE SCALE GENOMIC DNA]</scope>
    <source>
        <strain evidence="4 5">ATCC 64428</strain>
    </source>
</reference>
<dbReference type="Pfam" id="PF08059">
    <property type="entry name" value="SEP"/>
    <property type="match status" value="1"/>
</dbReference>
<name>A0A0D7A343_9AGAR</name>
<dbReference type="SMART" id="SM00553">
    <property type="entry name" value="SEP"/>
    <property type="match status" value="1"/>
</dbReference>
<dbReference type="EMBL" id="KN882061">
    <property type="protein sequence ID" value="KIY45165.1"/>
    <property type="molecule type" value="Genomic_DNA"/>
</dbReference>
<dbReference type="CDD" id="cd01770">
    <property type="entry name" value="UBX_UBXN2"/>
    <property type="match status" value="1"/>
</dbReference>
<accession>A0A0D7A343</accession>
<evidence type="ECO:0000256" key="1">
    <source>
        <dbReference type="SAM" id="MobiDB-lite"/>
    </source>
</evidence>
<evidence type="ECO:0000259" key="3">
    <source>
        <dbReference type="PROSITE" id="PS51399"/>
    </source>
</evidence>
<dbReference type="GO" id="GO:0007030">
    <property type="term" value="P:Golgi organization"/>
    <property type="evidence" value="ECO:0007669"/>
    <property type="project" value="TreeGrafter"/>
</dbReference>
<feature type="compositionally biased region" description="Polar residues" evidence="1">
    <location>
        <begin position="101"/>
        <end position="114"/>
    </location>
</feature>
<organism evidence="4 5">
    <name type="scientific">Fistulina hepatica ATCC 64428</name>
    <dbReference type="NCBI Taxonomy" id="1128425"/>
    <lineage>
        <taxon>Eukaryota</taxon>
        <taxon>Fungi</taxon>
        <taxon>Dikarya</taxon>
        <taxon>Basidiomycota</taxon>
        <taxon>Agaricomycotina</taxon>
        <taxon>Agaricomycetes</taxon>
        <taxon>Agaricomycetidae</taxon>
        <taxon>Agaricales</taxon>
        <taxon>Fistulinaceae</taxon>
        <taxon>Fistulina</taxon>
    </lineage>
</organism>
<feature type="domain" description="SEP" evidence="3">
    <location>
        <begin position="173"/>
        <end position="243"/>
    </location>
</feature>
<dbReference type="PANTHER" id="PTHR23333">
    <property type="entry name" value="UBX DOMAIN CONTAINING PROTEIN"/>
    <property type="match status" value="1"/>
</dbReference>
<dbReference type="GO" id="GO:0005634">
    <property type="term" value="C:nucleus"/>
    <property type="evidence" value="ECO:0007669"/>
    <property type="project" value="TreeGrafter"/>
</dbReference>
<dbReference type="SUPFAM" id="SSF54236">
    <property type="entry name" value="Ubiquitin-like"/>
    <property type="match status" value="1"/>
</dbReference>
<sequence length="381" mass="40475">MSEDDSSVGHSLSGGRGEPLPAAWARNSSSSTPRIGRIGAWESEQSSSGARNTDRGSIHTFRDIAGSSAPPPSRDDDDDDDDDNSPEGGESWFAGGERSGISVQNPDRPGSSSIPGGDMVRNLLRRAAEAGPAPAPPSDSPRWFTGGGHTLGSDDVPSAFIPDPNQPNATDETAIRHITFWSNGFSVEDGELMRYDDPAHAQILEEINSGQVFFSRAPPSILNVRPGQPVELRVSQRTKEEYVPSHKPSAFGGAGHRLGAPVPAETAPSSSISMPGAMPDFGLLGGTSRSTPGAQPRFEVDRTMPTTSLQIRLADGTRIVSLMNLTHTVGDIRNFINASRPGNASRPYSIGTTFPNRVLEDDSTTIEAAGLKNSVIVQRWL</sequence>
<dbReference type="PROSITE" id="PS51399">
    <property type="entry name" value="SEP"/>
    <property type="match status" value="1"/>
</dbReference>
<feature type="compositionally biased region" description="Acidic residues" evidence="1">
    <location>
        <begin position="75"/>
        <end position="85"/>
    </location>
</feature>
<dbReference type="AlphaFoldDB" id="A0A0D7A343"/>
<feature type="compositionally biased region" description="Basic and acidic residues" evidence="1">
    <location>
        <begin position="52"/>
        <end position="62"/>
    </location>
</feature>
<dbReference type="Pfam" id="PF00789">
    <property type="entry name" value="UBX"/>
    <property type="match status" value="1"/>
</dbReference>